<dbReference type="InterPro" id="IPR050306">
    <property type="entry name" value="PfkB_Carbo_kinase"/>
</dbReference>
<dbReference type="PANTHER" id="PTHR43085">
    <property type="entry name" value="HEXOKINASE FAMILY MEMBER"/>
    <property type="match status" value="1"/>
</dbReference>
<dbReference type="Proteomes" id="UP000256869">
    <property type="component" value="Unassembled WGS sequence"/>
</dbReference>
<evidence type="ECO:0000256" key="3">
    <source>
        <dbReference type="ARBA" id="ARBA00022777"/>
    </source>
</evidence>
<dbReference type="InterPro" id="IPR029056">
    <property type="entry name" value="Ribokinase-like"/>
</dbReference>
<evidence type="ECO:0000256" key="1">
    <source>
        <dbReference type="ARBA" id="ARBA00010688"/>
    </source>
</evidence>
<dbReference type="PANTHER" id="PTHR43085:SF57">
    <property type="entry name" value="CARBOHYDRATE KINASE PFKB DOMAIN-CONTAINING PROTEIN"/>
    <property type="match status" value="1"/>
</dbReference>
<proteinExistence type="inferred from homology"/>
<dbReference type="Pfam" id="PF00294">
    <property type="entry name" value="PfkB"/>
    <property type="match status" value="1"/>
</dbReference>
<feature type="domain" description="Carbohydrate kinase PfkB" evidence="4">
    <location>
        <begin position="35"/>
        <end position="358"/>
    </location>
</feature>
<reference evidence="5 6" key="1">
    <citation type="submission" date="2018-07" db="EMBL/GenBank/DDBJ databases">
        <title>Genomic Encyclopedia of Type Strains, Phase III (KMG-III): the genomes of soil and plant-associated and newly described type strains.</title>
        <authorList>
            <person name="Whitman W."/>
        </authorList>
    </citation>
    <scope>NUCLEOTIDE SEQUENCE [LARGE SCALE GENOMIC DNA]</scope>
    <source>
        <strain evidence="5 6">CECT 8236</strain>
    </source>
</reference>
<dbReference type="EMBL" id="QRDY01000005">
    <property type="protein sequence ID" value="RED61797.1"/>
    <property type="molecule type" value="Genomic_DNA"/>
</dbReference>
<comment type="similarity">
    <text evidence="1">Belongs to the carbohydrate kinase PfkB family.</text>
</comment>
<dbReference type="GO" id="GO:0016301">
    <property type="term" value="F:kinase activity"/>
    <property type="evidence" value="ECO:0007669"/>
    <property type="project" value="UniProtKB-KW"/>
</dbReference>
<dbReference type="Gene3D" id="3.40.1190.20">
    <property type="match status" value="1"/>
</dbReference>
<evidence type="ECO:0000313" key="6">
    <source>
        <dbReference type="Proteomes" id="UP000256869"/>
    </source>
</evidence>
<keyword evidence="6" id="KW-1185">Reference proteome</keyword>
<accession>A0A3D9IJG6</accession>
<sequence>MNERALPIVVAGHICLDIIPDIRVQPAVRSEFLVPGKLVDVGPAMLATGGAVSNTGLALHRLGLPVKLMGKVGDDLFGGAIVDLLSRHSPEIADGMIVAKGEQTSYTIVINPPGVDRIFLHCTGTNDTLTAQDFSGLSATGAKIFHFGYPPLMRAMYENDGEGLVRLLAGVKAEGMIASLDMAKPDPASPAGRADWRLILKRALPYVDLFLPSFEEILYMLNPNLYADMMERQGSEDLLPQVTSEILTSISDELLNMGVAIVGIKLGEYGLYVRTSPNPERLRAMNGWASSEETIVSWTGRELVAPCFQVRVAGTTGAGDCTIAGLLASFAQEEPIERALLAAVGVGACNAERADAVSGIRPWDEIQRRIEGGWEQRNVHPNVAAEFSKRSEDGLWER</sequence>
<dbReference type="SUPFAM" id="SSF53613">
    <property type="entry name" value="Ribokinase-like"/>
    <property type="match status" value="1"/>
</dbReference>
<organism evidence="5 6">
    <name type="scientific">Cohnella lupini</name>
    <dbReference type="NCBI Taxonomy" id="1294267"/>
    <lineage>
        <taxon>Bacteria</taxon>
        <taxon>Bacillati</taxon>
        <taxon>Bacillota</taxon>
        <taxon>Bacilli</taxon>
        <taxon>Bacillales</taxon>
        <taxon>Paenibacillaceae</taxon>
        <taxon>Cohnella</taxon>
    </lineage>
</organism>
<protein>
    <submittedName>
        <fullName evidence="5">Sugar/nucleoside kinase (Ribokinase family)</fullName>
    </submittedName>
</protein>
<comment type="caution">
    <text evidence="5">The sequence shown here is derived from an EMBL/GenBank/DDBJ whole genome shotgun (WGS) entry which is preliminary data.</text>
</comment>
<evidence type="ECO:0000313" key="5">
    <source>
        <dbReference type="EMBL" id="RED61797.1"/>
    </source>
</evidence>
<gene>
    <name evidence="5" type="ORF">DFP95_105226</name>
</gene>
<dbReference type="RefSeq" id="WP_181907367.1">
    <property type="nucleotide sequence ID" value="NZ_QRDY01000005.1"/>
</dbReference>
<evidence type="ECO:0000259" key="4">
    <source>
        <dbReference type="Pfam" id="PF00294"/>
    </source>
</evidence>
<keyword evidence="2" id="KW-0808">Transferase</keyword>
<name>A0A3D9IJG6_9BACL</name>
<evidence type="ECO:0000256" key="2">
    <source>
        <dbReference type="ARBA" id="ARBA00022679"/>
    </source>
</evidence>
<dbReference type="AlphaFoldDB" id="A0A3D9IJG6"/>
<dbReference type="InterPro" id="IPR011611">
    <property type="entry name" value="PfkB_dom"/>
</dbReference>
<keyword evidence="3 5" id="KW-0418">Kinase</keyword>